<organism evidence="1 2">
    <name type="scientific">Photorhabdus temperata subsp. temperata Meg1</name>
    <dbReference type="NCBI Taxonomy" id="1393735"/>
    <lineage>
        <taxon>Bacteria</taxon>
        <taxon>Pseudomonadati</taxon>
        <taxon>Pseudomonadota</taxon>
        <taxon>Gammaproteobacteria</taxon>
        <taxon>Enterobacterales</taxon>
        <taxon>Morganellaceae</taxon>
        <taxon>Photorhabdus</taxon>
    </lineage>
</organism>
<accession>A0A081RYN5</accession>
<evidence type="ECO:0000313" key="2">
    <source>
        <dbReference type="Proteomes" id="UP000028002"/>
    </source>
</evidence>
<reference evidence="1 2" key="1">
    <citation type="submission" date="2014-03" db="EMBL/GenBank/DDBJ databases">
        <title>Draft Genome of Photorhabdus temperata Meg1.</title>
        <authorList>
            <person name="Hurst S.G.IV."/>
            <person name="Morris K."/>
            <person name="Thomas K."/>
            <person name="Tisa L.S."/>
        </authorList>
    </citation>
    <scope>NUCLEOTIDE SEQUENCE [LARGE SCALE GENOMIC DNA]</scope>
    <source>
        <strain evidence="1 2">Meg1</strain>
    </source>
</reference>
<protein>
    <submittedName>
        <fullName evidence="1">Uncharacterized protein</fullName>
    </submittedName>
</protein>
<comment type="caution">
    <text evidence="1">The sequence shown here is derived from an EMBL/GenBank/DDBJ whole genome shotgun (WGS) entry which is preliminary data.</text>
</comment>
<name>A0A081RYN5_PHOTE</name>
<proteinExistence type="predicted"/>
<gene>
    <name evidence="1" type="ORF">MEG1DRAFT_01479</name>
</gene>
<sequence>MQLSGIYGCSTRAGSNLFYVVDLVIKILNQDKKTHTLYSIDHEVLKG</sequence>
<dbReference type="Proteomes" id="UP000028002">
    <property type="component" value="Unassembled WGS sequence"/>
</dbReference>
<dbReference type="EMBL" id="JGVH01000022">
    <property type="protein sequence ID" value="KER03788.1"/>
    <property type="molecule type" value="Genomic_DNA"/>
</dbReference>
<evidence type="ECO:0000313" key="1">
    <source>
        <dbReference type="EMBL" id="KER03788.1"/>
    </source>
</evidence>
<dbReference type="AlphaFoldDB" id="A0A081RYN5"/>